<dbReference type="AlphaFoldDB" id="A0A848CQW7"/>
<reference evidence="2 3" key="1">
    <citation type="submission" date="2020-04" db="EMBL/GenBank/DDBJ databases">
        <authorList>
            <person name="Hitch T.C.A."/>
            <person name="Wylensek D."/>
            <person name="Clavel T."/>
        </authorList>
    </citation>
    <scope>NUCLEOTIDE SEQUENCE [LARGE SCALE GENOMIC DNA]</scope>
    <source>
        <strain evidence="2 3">WB01_D5_05</strain>
    </source>
</reference>
<accession>A0A848CQW7</accession>
<organism evidence="2 3">
    <name type="scientific">Aneurinibacillus aneurinilyticus</name>
    <name type="common">Bacillus aneurinolyticus</name>
    <dbReference type="NCBI Taxonomy" id="1391"/>
    <lineage>
        <taxon>Bacteria</taxon>
        <taxon>Bacillati</taxon>
        <taxon>Bacillota</taxon>
        <taxon>Bacilli</taxon>
        <taxon>Bacillales</taxon>
        <taxon>Paenibacillaceae</taxon>
        <taxon>Aneurinibacillus group</taxon>
        <taxon>Aneurinibacillus</taxon>
    </lineage>
</organism>
<dbReference type="EMBL" id="JABAGO010000009">
    <property type="protein sequence ID" value="NME98085.1"/>
    <property type="molecule type" value="Genomic_DNA"/>
</dbReference>
<dbReference type="Proteomes" id="UP000561326">
    <property type="component" value="Unassembled WGS sequence"/>
</dbReference>
<evidence type="ECO:0000313" key="2">
    <source>
        <dbReference type="EMBL" id="NME98085.1"/>
    </source>
</evidence>
<dbReference type="Pfam" id="PF14657">
    <property type="entry name" value="Arm-DNA-bind_4"/>
    <property type="match status" value="1"/>
</dbReference>
<sequence>MKGYFRKRGSKWSFLIDIGRDPGTGKRKQTTVSGFKTKKEAEKACAEMIAQIENNQYIELSQNTFGAFLIDFMETRSKQMMKESTFYYQKNIKGCG</sequence>
<evidence type="ECO:0000259" key="1">
    <source>
        <dbReference type="Pfam" id="PF14657"/>
    </source>
</evidence>
<protein>
    <recommendedName>
        <fullName evidence="1">AP2-like integrase N-terminal domain-containing protein</fullName>
    </recommendedName>
</protein>
<evidence type="ECO:0000313" key="3">
    <source>
        <dbReference type="Proteomes" id="UP000561326"/>
    </source>
</evidence>
<dbReference type="InterPro" id="IPR028259">
    <property type="entry name" value="AP2-like_int_N"/>
</dbReference>
<name>A0A848CQW7_ANEAE</name>
<feature type="domain" description="AP2-like integrase N-terminal" evidence="1">
    <location>
        <begin position="11"/>
        <end position="56"/>
    </location>
</feature>
<gene>
    <name evidence="2" type="ORF">HF838_07405</name>
</gene>
<proteinExistence type="predicted"/>
<comment type="caution">
    <text evidence="2">The sequence shown here is derived from an EMBL/GenBank/DDBJ whole genome shotgun (WGS) entry which is preliminary data.</text>
</comment>